<reference evidence="13 14" key="1">
    <citation type="journal article" date="2012" name="PLoS Pathog.">
        <title>The genome of the obligate intracellular parasite Trachipleistophora hominis: new insights into microsporidian genome dynamics and reductive evolution.</title>
        <authorList>
            <person name="Heinz E."/>
            <person name="Williams T.A."/>
            <person name="Nakjang S."/>
            <person name="Noel C.J."/>
            <person name="Swan D.C."/>
            <person name="Goldberg A.V."/>
            <person name="Harris S.R."/>
            <person name="Weinmaier T."/>
            <person name="Markert S."/>
            <person name="Becher D."/>
            <person name="Bernhardt J."/>
            <person name="Dagan T."/>
            <person name="Hacker C."/>
            <person name="Lucocq J.M."/>
            <person name="Schweder T."/>
            <person name="Rattei T."/>
            <person name="Hall N."/>
            <person name="Hirt R.P."/>
            <person name="Embley T.M."/>
        </authorList>
    </citation>
    <scope>NUCLEOTIDE SEQUENCE [LARGE SCALE GENOMIC DNA]</scope>
</reference>
<sequence>MVKLSKHDQPYNLTHPLSHLPPNYNFELKKVLSTITRHKIRKVGLQLPDGLLKYSTILSDAIESNTGARVITLADVVYGACCVDTDADVELIVHYGHSCIVGSGGMKVLYVFVDVFFESDHLERMVRRMIDDDCGGRRGCGKDGESRGCGKDRESCRDGESRKCCKDGESRGCGKDGECRGCGKNNNSNNNNSNNDNSNINNANLTNDNLTNANLNNPPNITVLGTVQYRHIVYKLNKMFNLPSYQVKPLSTGEVLGCTSPKLKTTTVIFISDGRFHLESLMIANPTAQFYRYCPFNKRMYREHYDHERMYAVRAQQRGAFLRAQRVGIINGTLGAQGNSRIVRNVHDALVRMGKEVYVFNMEEVKESNLRFAFVEGYVQVCCPRLSIDWGHLYGTFMLCAYEVFNEKIQAMDFYSKEEVQPWNNH</sequence>
<evidence type="ECO:0000256" key="6">
    <source>
        <dbReference type="ARBA" id="ARBA00022691"/>
    </source>
</evidence>
<gene>
    <name evidence="13" type="ORF">THOM_0098</name>
</gene>
<dbReference type="SFLD" id="SFLDS00032">
    <property type="entry name" value="Radical_SAM_3-amino-3-carboxyp"/>
    <property type="match status" value="1"/>
</dbReference>
<dbReference type="InterPro" id="IPR042265">
    <property type="entry name" value="DPH1/DPH2_3"/>
</dbReference>
<comment type="cofactor">
    <cofactor evidence="11">
        <name>[4Fe-4S] cluster</name>
        <dbReference type="ChEBI" id="CHEBI:49883"/>
    </cofactor>
    <text evidence="11">Binds 1 [4Fe-4S] cluster per subunit. The cluster is coordinated with 3 cysteines and an exchangeable S-adenosyl-L-methionine.</text>
</comment>
<comment type="similarity">
    <text evidence="2 11">Belongs to the DPH1/DPH2 family. DPH1 subfamily.</text>
</comment>
<dbReference type="GO" id="GO:0046872">
    <property type="term" value="F:metal ion binding"/>
    <property type="evidence" value="ECO:0007669"/>
    <property type="project" value="UniProtKB-KW"/>
</dbReference>
<dbReference type="NCBIfam" id="TIGR00322">
    <property type="entry name" value="diphth2_R"/>
    <property type="match status" value="2"/>
</dbReference>
<dbReference type="EMBL" id="JH993806">
    <property type="protein sequence ID" value="ELQ76902.1"/>
    <property type="molecule type" value="Genomic_DNA"/>
</dbReference>
<evidence type="ECO:0000256" key="3">
    <source>
        <dbReference type="ARBA" id="ARBA00012221"/>
    </source>
</evidence>
<dbReference type="Proteomes" id="UP000011185">
    <property type="component" value="Unassembled WGS sequence"/>
</dbReference>
<dbReference type="OrthoDB" id="1649088at2759"/>
<name>L7K0K7_TRAHO</name>
<dbReference type="InterPro" id="IPR042264">
    <property type="entry name" value="DPH1/DPH2_2"/>
</dbReference>
<dbReference type="OMA" id="PGQVLGC"/>
<evidence type="ECO:0000313" key="14">
    <source>
        <dbReference type="Proteomes" id="UP000011185"/>
    </source>
</evidence>
<dbReference type="UniPathway" id="UPA00559"/>
<feature type="region of interest" description="Disordered" evidence="12">
    <location>
        <begin position="139"/>
        <end position="159"/>
    </location>
</feature>
<evidence type="ECO:0000256" key="12">
    <source>
        <dbReference type="SAM" id="MobiDB-lite"/>
    </source>
</evidence>
<keyword evidence="8" id="KW-0408">Iron</keyword>
<dbReference type="EC" id="2.5.1.108" evidence="3 11"/>
<evidence type="ECO:0000256" key="7">
    <source>
        <dbReference type="ARBA" id="ARBA00022723"/>
    </source>
</evidence>
<dbReference type="PANTHER" id="PTHR10762:SF1">
    <property type="entry name" value="2-(3-AMINO-3-CARBOXYPROPYL)HISTIDINE SYNTHASE SUBUNIT 1"/>
    <property type="match status" value="1"/>
</dbReference>
<proteinExistence type="inferred from homology"/>
<keyword evidence="9" id="KW-0411">Iron-sulfur</keyword>
<dbReference type="InParanoid" id="L7K0K7"/>
<dbReference type="Gene3D" id="3.40.50.11860">
    <property type="entry name" value="Diphthamide synthesis DPH1/DPH2 domain 3"/>
    <property type="match status" value="1"/>
</dbReference>
<evidence type="ECO:0000256" key="5">
    <source>
        <dbReference type="ARBA" id="ARBA00022679"/>
    </source>
</evidence>
<dbReference type="GO" id="GO:0017183">
    <property type="term" value="P:protein histidyl modification to diphthamide"/>
    <property type="evidence" value="ECO:0007669"/>
    <property type="project" value="UniProtKB-UniRule"/>
</dbReference>
<evidence type="ECO:0000313" key="13">
    <source>
        <dbReference type="EMBL" id="ELQ76902.1"/>
    </source>
</evidence>
<keyword evidence="6 11" id="KW-0949">S-adenosyl-L-methionine</keyword>
<evidence type="ECO:0000256" key="2">
    <source>
        <dbReference type="ARBA" id="ARBA00010173"/>
    </source>
</evidence>
<dbReference type="Gene3D" id="3.40.50.11840">
    <property type="entry name" value="Diphthamide synthesis DPH1/DPH2 domain 1"/>
    <property type="match status" value="1"/>
</dbReference>
<evidence type="ECO:0000256" key="4">
    <source>
        <dbReference type="ARBA" id="ARBA00021915"/>
    </source>
</evidence>
<dbReference type="STRING" id="72359.L7K0K7"/>
<comment type="catalytic activity">
    <reaction evidence="10 11">
        <text>L-histidyl-[translation elongation factor 2] + S-adenosyl-L-methionine = 2-[(3S)-amino-3-carboxypropyl]-L-histidyl-[translation elongation factor 2] + S-methyl-5'-thioadenosine + H(+)</text>
        <dbReference type="Rhea" id="RHEA:36783"/>
        <dbReference type="Rhea" id="RHEA-COMP:9748"/>
        <dbReference type="Rhea" id="RHEA-COMP:9749"/>
        <dbReference type="ChEBI" id="CHEBI:15378"/>
        <dbReference type="ChEBI" id="CHEBI:17509"/>
        <dbReference type="ChEBI" id="CHEBI:29979"/>
        <dbReference type="ChEBI" id="CHEBI:59789"/>
        <dbReference type="ChEBI" id="CHEBI:73995"/>
        <dbReference type="EC" id="2.5.1.108"/>
    </reaction>
</comment>
<protein>
    <recommendedName>
        <fullName evidence="4 11">2-(3-amino-3-carboxypropyl)histidine synthase subunit 1</fullName>
        <ecNumber evidence="3 11">2.5.1.108</ecNumber>
    </recommendedName>
</protein>
<dbReference type="AlphaFoldDB" id="L7K0K7"/>
<dbReference type="GO" id="GO:0090560">
    <property type="term" value="F:2-(3-amino-3-carboxypropyl)histidine synthase activity"/>
    <property type="evidence" value="ECO:0007669"/>
    <property type="project" value="UniProtKB-UniRule"/>
</dbReference>
<organism evidence="13 14">
    <name type="scientific">Trachipleistophora hominis</name>
    <name type="common">Microsporidian parasite</name>
    <dbReference type="NCBI Taxonomy" id="72359"/>
    <lineage>
        <taxon>Eukaryota</taxon>
        <taxon>Fungi</taxon>
        <taxon>Fungi incertae sedis</taxon>
        <taxon>Microsporidia</taxon>
        <taxon>Pleistophoridae</taxon>
        <taxon>Trachipleistophora</taxon>
    </lineage>
</organism>
<accession>L7K0K7</accession>
<keyword evidence="7" id="KW-0479">Metal-binding</keyword>
<dbReference type="FunCoup" id="L7K0K7">
    <property type="interactions" value="116"/>
</dbReference>
<keyword evidence="11" id="KW-0004">4Fe-4S</keyword>
<feature type="compositionally biased region" description="Low complexity" evidence="12">
    <location>
        <begin position="185"/>
        <end position="205"/>
    </location>
</feature>
<evidence type="ECO:0000256" key="1">
    <source>
        <dbReference type="ARBA" id="ARBA00005156"/>
    </source>
</evidence>
<dbReference type="Gene3D" id="3.40.50.11850">
    <property type="entry name" value="Diphthamide synthesis DPH1/DPH2 domain 2"/>
    <property type="match status" value="1"/>
</dbReference>
<dbReference type="VEuPathDB" id="MicrosporidiaDB:THOM_0098"/>
<evidence type="ECO:0000256" key="8">
    <source>
        <dbReference type="ARBA" id="ARBA00023004"/>
    </source>
</evidence>
<feature type="region of interest" description="Disordered" evidence="12">
    <location>
        <begin position="184"/>
        <end position="205"/>
    </location>
</feature>
<dbReference type="InterPro" id="IPR035435">
    <property type="entry name" value="DPH1/DPH2_euk_archaea"/>
</dbReference>
<evidence type="ECO:0000256" key="10">
    <source>
        <dbReference type="ARBA" id="ARBA00048403"/>
    </source>
</evidence>
<dbReference type="GO" id="GO:0051539">
    <property type="term" value="F:4 iron, 4 sulfur cluster binding"/>
    <property type="evidence" value="ECO:0007669"/>
    <property type="project" value="UniProtKB-UniRule"/>
</dbReference>
<comment type="function">
    <text evidence="11">Catalyzes the first step of diphthamide biosynthesis, a post-translational modification of histidine which occurs in elongation factor 2.</text>
</comment>
<dbReference type="PIRSF" id="PIRSF004967">
    <property type="entry name" value="DPH1"/>
    <property type="match status" value="1"/>
</dbReference>
<dbReference type="PANTHER" id="PTHR10762">
    <property type="entry name" value="DIPHTHAMIDE BIOSYNTHESIS PROTEIN"/>
    <property type="match status" value="1"/>
</dbReference>
<evidence type="ECO:0000256" key="9">
    <source>
        <dbReference type="ARBA" id="ARBA00023014"/>
    </source>
</evidence>
<keyword evidence="5 11" id="KW-0808">Transferase</keyword>
<dbReference type="InterPro" id="IPR042263">
    <property type="entry name" value="DPH1/DPH2_1"/>
</dbReference>
<dbReference type="Pfam" id="PF01866">
    <property type="entry name" value="Diphthamide_syn"/>
    <property type="match status" value="2"/>
</dbReference>
<dbReference type="HOGENOM" id="CLU_037146_1_0_1"/>
<dbReference type="InterPro" id="IPR016435">
    <property type="entry name" value="DPH1/DPH2"/>
</dbReference>
<comment type="pathway">
    <text evidence="1 11">Protein modification; peptidyl-diphthamide biosynthesis.</text>
</comment>
<evidence type="ECO:0000256" key="11">
    <source>
        <dbReference type="PIRNR" id="PIRNR004967"/>
    </source>
</evidence>
<keyword evidence="14" id="KW-1185">Reference proteome</keyword>